<evidence type="ECO:0000313" key="2">
    <source>
        <dbReference type="EMBL" id="PZX55584.1"/>
    </source>
</evidence>
<dbReference type="OrthoDB" id="983003at2"/>
<gene>
    <name evidence="2" type="ORF">LV85_00809</name>
</gene>
<name>A0A2W7R516_9BACT</name>
<dbReference type="RefSeq" id="WP_111316897.1">
    <property type="nucleotide sequence ID" value="NZ_QKZT01000003.1"/>
</dbReference>
<accession>A0A2W7R516</accession>
<evidence type="ECO:0000256" key="1">
    <source>
        <dbReference type="SAM" id="Coils"/>
    </source>
</evidence>
<dbReference type="EMBL" id="QKZT01000003">
    <property type="protein sequence ID" value="PZX55584.1"/>
    <property type="molecule type" value="Genomic_DNA"/>
</dbReference>
<proteinExistence type="predicted"/>
<sequence>MAENIESIVRVFPLYEEKIDFLFQADENFRDLCKDYLLCAGNVLEMKKKADSYSAEIEEYEELQRNLEQEILHIIIKEDPAY</sequence>
<comment type="caution">
    <text evidence="2">The sequence shown here is derived from an EMBL/GenBank/DDBJ whole genome shotgun (WGS) entry which is preliminary data.</text>
</comment>
<reference evidence="2 3" key="1">
    <citation type="submission" date="2018-06" db="EMBL/GenBank/DDBJ databases">
        <title>Genomic Encyclopedia of Archaeal and Bacterial Type Strains, Phase II (KMG-II): from individual species to whole genera.</title>
        <authorList>
            <person name="Goeker M."/>
        </authorList>
    </citation>
    <scope>NUCLEOTIDE SEQUENCE [LARGE SCALE GENOMIC DNA]</scope>
    <source>
        <strain evidence="2 3">DSM 19830</strain>
    </source>
</reference>
<keyword evidence="1" id="KW-0175">Coiled coil</keyword>
<evidence type="ECO:0000313" key="3">
    <source>
        <dbReference type="Proteomes" id="UP000248882"/>
    </source>
</evidence>
<protein>
    <submittedName>
        <fullName evidence="2">Uncharacterized protein</fullName>
    </submittedName>
</protein>
<dbReference type="Proteomes" id="UP000248882">
    <property type="component" value="Unassembled WGS sequence"/>
</dbReference>
<keyword evidence="3" id="KW-1185">Reference proteome</keyword>
<feature type="coiled-coil region" evidence="1">
    <location>
        <begin position="43"/>
        <end position="77"/>
    </location>
</feature>
<dbReference type="AlphaFoldDB" id="A0A2W7R516"/>
<organism evidence="2 3">
    <name type="scientific">Algoriphagus chordae</name>
    <dbReference type="NCBI Taxonomy" id="237019"/>
    <lineage>
        <taxon>Bacteria</taxon>
        <taxon>Pseudomonadati</taxon>
        <taxon>Bacteroidota</taxon>
        <taxon>Cytophagia</taxon>
        <taxon>Cytophagales</taxon>
        <taxon>Cyclobacteriaceae</taxon>
        <taxon>Algoriphagus</taxon>
    </lineage>
</organism>